<dbReference type="AlphaFoldDB" id="A0A495VGD5"/>
<comment type="caution">
    <text evidence="1">The sequence shown here is derived from an EMBL/GenBank/DDBJ whole genome shotgun (WGS) entry which is preliminary data.</text>
</comment>
<accession>A0A495VGD5</accession>
<name>A0A495VGD5_9GAMM</name>
<dbReference type="OrthoDB" id="7063533at2"/>
<protein>
    <submittedName>
        <fullName evidence="1">Uncharacterized protein</fullName>
    </submittedName>
</protein>
<dbReference type="Proteomes" id="UP000274556">
    <property type="component" value="Unassembled WGS sequence"/>
</dbReference>
<sequence>MTGVVTAATLGQIYRHRRFYRDADGAWQTKFLLTLARTGDGDIVFRLLTSRQHSRPKAPPCYHGDPYPGFYLGHLGGALTTDSWLDLRRQDDYDYLAFAEDVASGTIRPVMMLPPSLLCEALTCATNADDTTKQQERVMRDQRANLSCA</sequence>
<gene>
    <name evidence="1" type="ORF">BDD21_5098</name>
</gene>
<organism evidence="1 2">
    <name type="scientific">Thiocapsa rosea</name>
    <dbReference type="NCBI Taxonomy" id="69360"/>
    <lineage>
        <taxon>Bacteria</taxon>
        <taxon>Pseudomonadati</taxon>
        <taxon>Pseudomonadota</taxon>
        <taxon>Gammaproteobacteria</taxon>
        <taxon>Chromatiales</taxon>
        <taxon>Chromatiaceae</taxon>
        <taxon>Thiocapsa</taxon>
    </lineage>
</organism>
<dbReference type="RefSeq" id="WP_120799459.1">
    <property type="nucleotide sequence ID" value="NZ_RBXL01000001.1"/>
</dbReference>
<keyword evidence="2" id="KW-1185">Reference proteome</keyword>
<reference evidence="1 2" key="1">
    <citation type="submission" date="2018-10" db="EMBL/GenBank/DDBJ databases">
        <title>Genomic Encyclopedia of Archaeal and Bacterial Type Strains, Phase II (KMG-II): from individual species to whole genera.</title>
        <authorList>
            <person name="Goeker M."/>
        </authorList>
    </citation>
    <scope>NUCLEOTIDE SEQUENCE [LARGE SCALE GENOMIC DNA]</scope>
    <source>
        <strain evidence="1 2">DSM 235</strain>
    </source>
</reference>
<dbReference type="EMBL" id="RBXL01000001">
    <property type="protein sequence ID" value="RKT47505.1"/>
    <property type="molecule type" value="Genomic_DNA"/>
</dbReference>
<evidence type="ECO:0000313" key="2">
    <source>
        <dbReference type="Proteomes" id="UP000274556"/>
    </source>
</evidence>
<proteinExistence type="predicted"/>
<evidence type="ECO:0000313" key="1">
    <source>
        <dbReference type="EMBL" id="RKT47505.1"/>
    </source>
</evidence>